<reference evidence="1 2" key="1">
    <citation type="submission" date="2024-09" db="EMBL/GenBank/DDBJ databases">
        <title>Chromosome-scale assembly of Riccia fluitans.</title>
        <authorList>
            <person name="Paukszto L."/>
            <person name="Sawicki J."/>
            <person name="Karawczyk K."/>
            <person name="Piernik-Szablinska J."/>
            <person name="Szczecinska M."/>
            <person name="Mazdziarz M."/>
        </authorList>
    </citation>
    <scope>NUCLEOTIDE SEQUENCE [LARGE SCALE GENOMIC DNA]</scope>
    <source>
        <strain evidence="1">Rf_01</strain>
        <tissue evidence="1">Aerial parts of the thallus</tissue>
    </source>
</reference>
<proteinExistence type="predicted"/>
<gene>
    <name evidence="1" type="ORF">R1flu_015892</name>
</gene>
<organism evidence="1 2">
    <name type="scientific">Riccia fluitans</name>
    <dbReference type="NCBI Taxonomy" id="41844"/>
    <lineage>
        <taxon>Eukaryota</taxon>
        <taxon>Viridiplantae</taxon>
        <taxon>Streptophyta</taxon>
        <taxon>Embryophyta</taxon>
        <taxon>Marchantiophyta</taxon>
        <taxon>Marchantiopsida</taxon>
        <taxon>Marchantiidae</taxon>
        <taxon>Marchantiales</taxon>
        <taxon>Ricciaceae</taxon>
        <taxon>Riccia</taxon>
    </lineage>
</organism>
<protein>
    <submittedName>
        <fullName evidence="1">Uncharacterized protein</fullName>
    </submittedName>
</protein>
<dbReference type="AlphaFoldDB" id="A0ABD1YKQ0"/>
<keyword evidence="2" id="KW-1185">Reference proteome</keyword>
<name>A0ABD1YKQ0_9MARC</name>
<accession>A0ABD1YKQ0</accession>
<comment type="caution">
    <text evidence="1">The sequence shown here is derived from an EMBL/GenBank/DDBJ whole genome shotgun (WGS) entry which is preliminary data.</text>
</comment>
<sequence length="146" mass="15956">MIRQMDVLLSKFGSLIIGGSVVPATRCINLTITIVSASWSLELNPALFSSRIQKTFFLQSSYFHIHHKFCSVPTAASALSMTLKYRSIMLIGASFAASSSGSKSCVALVDDDVALECQDWGSLLLLSLATRSREEEKAVHNLTLQR</sequence>
<dbReference type="Proteomes" id="UP001605036">
    <property type="component" value="Unassembled WGS sequence"/>
</dbReference>
<dbReference type="EMBL" id="JBHFFA010000004">
    <property type="protein sequence ID" value="KAL2631206.1"/>
    <property type="molecule type" value="Genomic_DNA"/>
</dbReference>
<evidence type="ECO:0000313" key="2">
    <source>
        <dbReference type="Proteomes" id="UP001605036"/>
    </source>
</evidence>
<evidence type="ECO:0000313" key="1">
    <source>
        <dbReference type="EMBL" id="KAL2631206.1"/>
    </source>
</evidence>